<evidence type="ECO:0000313" key="3">
    <source>
        <dbReference type="Proteomes" id="UP000177187"/>
    </source>
</evidence>
<dbReference type="PANTHER" id="PTHR11106">
    <property type="entry name" value="GANGLIOSIDE INDUCED DIFFERENTIATION ASSOCIATED PROTEIN 2-RELATED"/>
    <property type="match status" value="1"/>
</dbReference>
<evidence type="ECO:0000259" key="1">
    <source>
        <dbReference type="PROSITE" id="PS51154"/>
    </source>
</evidence>
<feature type="domain" description="Macro" evidence="1">
    <location>
        <begin position="1"/>
        <end position="169"/>
    </location>
</feature>
<gene>
    <name evidence="2" type="ORF">A2Y64_02800</name>
</gene>
<dbReference type="InterPro" id="IPR043472">
    <property type="entry name" value="Macro_dom-like"/>
</dbReference>
<reference evidence="2 3" key="1">
    <citation type="journal article" date="2016" name="Nat. Commun.">
        <title>Thousands of microbial genomes shed light on interconnected biogeochemical processes in an aquifer system.</title>
        <authorList>
            <person name="Anantharaman K."/>
            <person name="Brown C.T."/>
            <person name="Hug L.A."/>
            <person name="Sharon I."/>
            <person name="Castelle C.J."/>
            <person name="Probst A.J."/>
            <person name="Thomas B.C."/>
            <person name="Singh A."/>
            <person name="Wilkins M.J."/>
            <person name="Karaoz U."/>
            <person name="Brodie E.L."/>
            <person name="Williams K.H."/>
            <person name="Hubbard S.S."/>
            <person name="Banfield J.F."/>
        </authorList>
    </citation>
    <scope>NUCLEOTIDE SEQUENCE [LARGE SCALE GENOMIC DNA]</scope>
</reference>
<accession>A0A1F5F5G4</accession>
<dbReference type="Gene3D" id="3.40.220.10">
    <property type="entry name" value="Leucine Aminopeptidase, subunit E, domain 1"/>
    <property type="match status" value="1"/>
</dbReference>
<dbReference type="PANTHER" id="PTHR11106:SF111">
    <property type="entry name" value="MACRO DOMAIN-CONTAINING PROTEIN"/>
    <property type="match status" value="1"/>
</dbReference>
<dbReference type="SUPFAM" id="SSF52949">
    <property type="entry name" value="Macro domain-like"/>
    <property type="match status" value="1"/>
</dbReference>
<protein>
    <recommendedName>
        <fullName evidence="1">Macro domain-containing protein</fullName>
    </recommendedName>
</protein>
<comment type="caution">
    <text evidence="2">The sequence shown here is derived from an EMBL/GenBank/DDBJ whole genome shotgun (WGS) entry which is preliminary data.</text>
</comment>
<evidence type="ECO:0000313" key="2">
    <source>
        <dbReference type="EMBL" id="OGD74872.1"/>
    </source>
</evidence>
<dbReference type="SMART" id="SM00506">
    <property type="entry name" value="A1pp"/>
    <property type="match status" value="1"/>
</dbReference>
<dbReference type="EMBL" id="MFAF01000090">
    <property type="protein sequence ID" value="OGD74872.1"/>
    <property type="molecule type" value="Genomic_DNA"/>
</dbReference>
<dbReference type="AlphaFoldDB" id="A0A1F5F5G4"/>
<dbReference type="Pfam" id="PF01661">
    <property type="entry name" value="Macro"/>
    <property type="match status" value="1"/>
</dbReference>
<dbReference type="PROSITE" id="PS51154">
    <property type="entry name" value="MACRO"/>
    <property type="match status" value="1"/>
</dbReference>
<dbReference type="InterPro" id="IPR002589">
    <property type="entry name" value="Macro_dom"/>
</dbReference>
<sequence>MQNRLASLEIVIAKGDIAHQVCDAVVNAANNHLWMGSGVAGALKKAGGPSVEREAMALGPIEVGRAVTTGAGNLPARWVIHAAVMGQDLETDADKVRRATTSAVKEAERIGARTVALPALGTGVGGLAMEDCARAMRAGLEAAMPLKKVRRVTFVLYGPRAYEAFRSAF</sequence>
<dbReference type="STRING" id="1817816.A2Y64_02800"/>
<name>A0A1F5F5G4_9BACT</name>
<organism evidence="2 3">
    <name type="scientific">Candidatus Coatesbacteria bacterium RBG_13_66_14</name>
    <dbReference type="NCBI Taxonomy" id="1817816"/>
    <lineage>
        <taxon>Bacteria</taxon>
        <taxon>Candidatus Coatesiibacteriota</taxon>
    </lineage>
</organism>
<proteinExistence type="predicted"/>
<dbReference type="Proteomes" id="UP000177187">
    <property type="component" value="Unassembled WGS sequence"/>
</dbReference>